<evidence type="ECO:0000256" key="10">
    <source>
        <dbReference type="ARBA" id="ARBA00023235"/>
    </source>
</evidence>
<dbReference type="InterPro" id="IPR006108">
    <property type="entry name" value="3HC_DH_C"/>
</dbReference>
<evidence type="ECO:0000256" key="9">
    <source>
        <dbReference type="ARBA" id="ARBA00023140"/>
    </source>
</evidence>
<sequence>MSGTVHLERDGDVAVLIIDNPPVNAGSSDVRKALLRRIAEVEADATLAGAVLIGAGKSFIAGSDLREFDLPLEPPQLPQVIEAIEGSSKPYVAALHGAALGGGYELALGCDARIAAPETVVGLPECTLGIIPGAGGTQKLPRLVGKAKAISLICTGGRVSSPEALRLGMIDAVAETDLREEAVALARSLKGRKQRVIELPVPKDKPEDIEAATSKAVAAARNRPHIQAAIRHVMAAGTVGACEGLAAERAEFQQLRVAPEAKALRHIFFAEREATRGNLPAGVKGRRFESFGIVGAGTMGADIATATLQRGFPTVLVDSNSEALARAKARITAAIERGVTSGKLSVDAGDRAKCNLVLVSELQSLEDCDVLIEAVFEDLETKRGVFAKLDAIAKPGALLATNTSYLDIDRIAAATTRPQDVIGLHFFSPAHIMKLLEVIAGAESSHEAVTTGLAIAKALGKQPVQASNGFGFIGNRIYAAYRAACEFMLEDGALPHEVDEALKDFGFAMGPFAVADMSGLDIAWRMRQQQAATRDPAARYVAIPDRLCEMGRLGRKTGAGYYDYDEKGRPQRSAVVEDVISMASDAKGIARRSLDAREIQRRAMAAIVNEAGLVLEEEIAARASDIDVVLVNGYGFPRWLGGPLYWAAQQDLEELASDCAASTAAAGPSKRRADLDALLGSESRNRTA</sequence>
<evidence type="ECO:0000256" key="2">
    <source>
        <dbReference type="ARBA" id="ARBA00005005"/>
    </source>
</evidence>
<dbReference type="SUPFAM" id="SSF48179">
    <property type="entry name" value="6-phosphogluconate dehydrogenase C-terminal domain-like"/>
    <property type="match status" value="2"/>
</dbReference>
<comment type="caution">
    <text evidence="17">The sequence shown here is derived from an EMBL/GenBank/DDBJ whole genome shotgun (WGS) entry which is preliminary data.</text>
</comment>
<feature type="domain" description="3-hydroxyacyl-CoA dehydrogenase C-terminal" evidence="15">
    <location>
        <begin position="471"/>
        <end position="564"/>
    </location>
</feature>
<dbReference type="InterPro" id="IPR029045">
    <property type="entry name" value="ClpP/crotonase-like_dom_sf"/>
</dbReference>
<protein>
    <submittedName>
        <fullName evidence="17">3-hydroxyacyl-CoA dehydrogenase</fullName>
    </submittedName>
</protein>
<dbReference type="PANTHER" id="PTHR23309">
    <property type="entry name" value="3-HYDROXYACYL-COA DEHYROGENASE"/>
    <property type="match status" value="1"/>
</dbReference>
<organism evidence="17 18">
    <name type="scientific">Pseudorhizobium halotolerans</name>
    <dbReference type="NCBI Taxonomy" id="1233081"/>
    <lineage>
        <taxon>Bacteria</taxon>
        <taxon>Pseudomonadati</taxon>
        <taxon>Pseudomonadota</taxon>
        <taxon>Alphaproteobacteria</taxon>
        <taxon>Hyphomicrobiales</taxon>
        <taxon>Rhizobiaceae</taxon>
        <taxon>Rhizobium/Agrobacterium group</taxon>
        <taxon>Pseudorhizobium</taxon>
    </lineage>
</organism>
<dbReference type="InterPro" id="IPR036291">
    <property type="entry name" value="NAD(P)-bd_dom_sf"/>
</dbReference>
<dbReference type="Pfam" id="PF00725">
    <property type="entry name" value="3HCDH"/>
    <property type="match status" value="1"/>
</dbReference>
<dbReference type="PROSITE" id="PS00166">
    <property type="entry name" value="ENOYL_COA_HYDRATASE"/>
    <property type="match status" value="1"/>
</dbReference>
<evidence type="ECO:0000256" key="11">
    <source>
        <dbReference type="ARBA" id="ARBA00023239"/>
    </source>
</evidence>
<reference evidence="17 18" key="1">
    <citation type="submission" date="2020-11" db="EMBL/GenBank/DDBJ databases">
        <authorList>
            <person name="Lassalle F."/>
        </authorList>
    </citation>
    <scope>NUCLEOTIDE SEQUENCE [LARGE SCALE GENOMIC DNA]</scope>
    <source>
        <strain evidence="17 18">AB21</strain>
    </source>
</reference>
<keyword evidence="5" id="KW-0442">Lipid degradation</keyword>
<dbReference type="Proteomes" id="UP000601041">
    <property type="component" value="Unassembled WGS sequence"/>
</dbReference>
<dbReference type="CDD" id="cd06558">
    <property type="entry name" value="crotonase-like"/>
    <property type="match status" value="1"/>
</dbReference>
<evidence type="ECO:0000256" key="5">
    <source>
        <dbReference type="ARBA" id="ARBA00022963"/>
    </source>
</evidence>
<keyword evidence="4" id="KW-0276">Fatty acid metabolism</keyword>
<keyword evidence="9" id="KW-0576">Peroxisome</keyword>
<dbReference type="InterPro" id="IPR006176">
    <property type="entry name" value="3-OHacyl-CoA_DH_NAD-bd"/>
</dbReference>
<comment type="catalytic activity">
    <reaction evidence="13">
        <text>a (3S)-3-hydroxyacyl-CoA + NAD(+) = a 3-oxoacyl-CoA + NADH + H(+)</text>
        <dbReference type="Rhea" id="RHEA:22432"/>
        <dbReference type="ChEBI" id="CHEBI:15378"/>
        <dbReference type="ChEBI" id="CHEBI:57318"/>
        <dbReference type="ChEBI" id="CHEBI:57540"/>
        <dbReference type="ChEBI" id="CHEBI:57945"/>
        <dbReference type="ChEBI" id="CHEBI:90726"/>
        <dbReference type="EC" id="1.1.1.35"/>
    </reaction>
</comment>
<gene>
    <name evidence="17" type="ORF">RHAB21_03095</name>
</gene>
<evidence type="ECO:0000313" key="18">
    <source>
        <dbReference type="Proteomes" id="UP000601041"/>
    </source>
</evidence>
<keyword evidence="18" id="KW-1185">Reference proteome</keyword>
<evidence type="ECO:0000256" key="3">
    <source>
        <dbReference type="ARBA" id="ARBA00008750"/>
    </source>
</evidence>
<dbReference type="InterPro" id="IPR018376">
    <property type="entry name" value="Enoyl-CoA_hyd/isom_CS"/>
</dbReference>
<dbReference type="SUPFAM" id="SSF51735">
    <property type="entry name" value="NAD(P)-binding Rossmann-fold domains"/>
    <property type="match status" value="1"/>
</dbReference>
<dbReference type="Gene3D" id="3.40.50.720">
    <property type="entry name" value="NAD(P)-binding Rossmann-like Domain"/>
    <property type="match status" value="1"/>
</dbReference>
<evidence type="ECO:0000256" key="1">
    <source>
        <dbReference type="ARBA" id="ARBA00004275"/>
    </source>
</evidence>
<dbReference type="InterPro" id="IPR001753">
    <property type="entry name" value="Enoyl-CoA_hydra/iso"/>
</dbReference>
<evidence type="ECO:0000256" key="14">
    <source>
        <dbReference type="RuleBase" id="RU003707"/>
    </source>
</evidence>
<keyword evidence="6" id="KW-0560">Oxidoreductase</keyword>
<keyword evidence="10" id="KW-0413">Isomerase</keyword>
<feature type="domain" description="3-hydroxyacyl-CoA dehydrogenase NAD binding" evidence="16">
    <location>
        <begin position="292"/>
        <end position="466"/>
    </location>
</feature>
<dbReference type="Gene3D" id="1.10.1040.50">
    <property type="match status" value="1"/>
</dbReference>
<name>A0ABN7JPZ0_9HYPH</name>
<dbReference type="InterPro" id="IPR008927">
    <property type="entry name" value="6-PGluconate_DH-like_C_sf"/>
</dbReference>
<evidence type="ECO:0000256" key="4">
    <source>
        <dbReference type="ARBA" id="ARBA00022832"/>
    </source>
</evidence>
<proteinExistence type="inferred from homology"/>
<evidence type="ECO:0000256" key="8">
    <source>
        <dbReference type="ARBA" id="ARBA00023098"/>
    </source>
</evidence>
<evidence type="ECO:0000259" key="16">
    <source>
        <dbReference type="Pfam" id="PF02737"/>
    </source>
</evidence>
<evidence type="ECO:0000256" key="13">
    <source>
        <dbReference type="ARBA" id="ARBA00049556"/>
    </source>
</evidence>
<keyword evidence="12" id="KW-0511">Multifunctional enzyme</keyword>
<evidence type="ECO:0000256" key="6">
    <source>
        <dbReference type="ARBA" id="ARBA00023002"/>
    </source>
</evidence>
<keyword evidence="7" id="KW-0520">NAD</keyword>
<keyword evidence="11" id="KW-0456">Lyase</keyword>
<comment type="pathway">
    <text evidence="2">Lipid metabolism; fatty acid beta-oxidation.</text>
</comment>
<evidence type="ECO:0000256" key="7">
    <source>
        <dbReference type="ARBA" id="ARBA00023027"/>
    </source>
</evidence>
<comment type="similarity">
    <text evidence="3">In the N-terminal section; belongs to the enoyl-CoA hydratase/isomerase family.</text>
</comment>
<accession>A0ABN7JPZ0</accession>
<keyword evidence="8" id="KW-0443">Lipid metabolism</keyword>
<evidence type="ECO:0000313" key="17">
    <source>
        <dbReference type="EMBL" id="CAD7040824.1"/>
    </source>
</evidence>
<dbReference type="SUPFAM" id="SSF52096">
    <property type="entry name" value="ClpP/crotonase"/>
    <property type="match status" value="1"/>
</dbReference>
<evidence type="ECO:0000256" key="12">
    <source>
        <dbReference type="ARBA" id="ARBA00023268"/>
    </source>
</evidence>
<dbReference type="Gene3D" id="3.90.226.10">
    <property type="entry name" value="2-enoyl-CoA Hydratase, Chain A, domain 1"/>
    <property type="match status" value="1"/>
</dbReference>
<evidence type="ECO:0000259" key="15">
    <source>
        <dbReference type="Pfam" id="PF00725"/>
    </source>
</evidence>
<dbReference type="EMBL" id="CABFWE030000005">
    <property type="protein sequence ID" value="CAD7040824.1"/>
    <property type="molecule type" value="Genomic_DNA"/>
</dbReference>
<dbReference type="Pfam" id="PF00378">
    <property type="entry name" value="ECH_1"/>
    <property type="match status" value="1"/>
</dbReference>
<comment type="subcellular location">
    <subcellularLocation>
        <location evidence="1">Peroxisome</location>
    </subcellularLocation>
</comment>
<dbReference type="Pfam" id="PF02737">
    <property type="entry name" value="3HCDH_N"/>
    <property type="match status" value="1"/>
</dbReference>
<dbReference type="RefSeq" id="WP_142588234.1">
    <property type="nucleotide sequence ID" value="NZ_CABFWE030000005.1"/>
</dbReference>
<comment type="similarity">
    <text evidence="14">Belongs to the enoyl-CoA hydratase/isomerase family.</text>
</comment>